<dbReference type="STRING" id="642227.HA49_14185"/>
<dbReference type="GO" id="GO:0006508">
    <property type="term" value="P:proteolysis"/>
    <property type="evidence" value="ECO:0007669"/>
    <property type="project" value="UniProtKB-KW"/>
</dbReference>
<name>A0A095UBY0_9GAMM</name>
<dbReference type="GO" id="GO:0008236">
    <property type="term" value="F:serine-type peptidase activity"/>
    <property type="evidence" value="ECO:0007669"/>
    <property type="project" value="UniProtKB-KW"/>
</dbReference>
<evidence type="ECO:0000256" key="3">
    <source>
        <dbReference type="ARBA" id="ARBA00006534"/>
    </source>
</evidence>
<evidence type="ECO:0000256" key="1">
    <source>
        <dbReference type="ARBA" id="ARBA00001092"/>
    </source>
</evidence>
<dbReference type="EC" id="3.4.15.6" evidence="4"/>
<comment type="similarity">
    <text evidence="3">Belongs to the peptidase S51 family.</text>
</comment>
<dbReference type="GO" id="GO:0008241">
    <property type="term" value="F:peptidyl-dipeptidase activity"/>
    <property type="evidence" value="ECO:0007669"/>
    <property type="project" value="UniProtKB-EC"/>
</dbReference>
<dbReference type="SUPFAM" id="SSF52317">
    <property type="entry name" value="Class I glutamine amidotransferase-like"/>
    <property type="match status" value="2"/>
</dbReference>
<accession>A0A095UBY0</accession>
<dbReference type="EMBL" id="JPKR02000003">
    <property type="protein sequence ID" value="KGD71953.1"/>
    <property type="molecule type" value="Genomic_DNA"/>
</dbReference>
<dbReference type="CDD" id="cd03145">
    <property type="entry name" value="GAT1_cyanophycinase"/>
    <property type="match status" value="1"/>
</dbReference>
<evidence type="ECO:0000256" key="2">
    <source>
        <dbReference type="ARBA" id="ARBA00002039"/>
    </source>
</evidence>
<dbReference type="AlphaFoldDB" id="A0A095UBY0"/>
<evidence type="ECO:0000256" key="8">
    <source>
        <dbReference type="ARBA" id="ARBA00022825"/>
    </source>
</evidence>
<dbReference type="eggNOG" id="COG4242">
    <property type="taxonomic scope" value="Bacteria"/>
</dbReference>
<evidence type="ECO:0000256" key="5">
    <source>
        <dbReference type="ARBA" id="ARBA00015719"/>
    </source>
</evidence>
<dbReference type="Pfam" id="PF03575">
    <property type="entry name" value="Peptidase_S51"/>
    <property type="match status" value="1"/>
</dbReference>
<reference evidence="9" key="1">
    <citation type="submission" date="2014-12" db="EMBL/GenBank/DDBJ databases">
        <title>The draft genome of the Tatumella morbirosei type strain, LMG23360T isolated from pineapple rot.</title>
        <authorList>
            <person name="Smits T.H."/>
            <person name="Palmer M."/>
            <person name="Venter S.N."/>
            <person name="Duffy B."/>
            <person name="Steenkamp E.T."/>
            <person name="Chan W.Y."/>
            <person name="Coutinho T.A."/>
            <person name="Coetzee M.P."/>
            <person name="De Maayer P."/>
        </authorList>
    </citation>
    <scope>NUCLEOTIDE SEQUENCE [LARGE SCALE GENOMIC DNA]</scope>
    <source>
        <strain evidence="9">LMG 23360</strain>
    </source>
</reference>
<evidence type="ECO:0000313" key="9">
    <source>
        <dbReference type="EMBL" id="KGD71953.1"/>
    </source>
</evidence>
<keyword evidence="7" id="KW-0378">Hydrolase</keyword>
<dbReference type="NCBIfam" id="TIGR02069">
    <property type="entry name" value="cyanophycinase"/>
    <property type="match status" value="1"/>
</dbReference>
<keyword evidence="10" id="KW-1185">Reference proteome</keyword>
<keyword evidence="6" id="KW-0645">Protease</keyword>
<dbReference type="PANTHER" id="PTHR36175">
    <property type="entry name" value="CYANOPHYCINASE"/>
    <property type="match status" value="1"/>
</dbReference>
<gene>
    <name evidence="9" type="ORF">HA49_14185</name>
</gene>
<comment type="function">
    <text evidence="2">Exopeptidase that catalyzes the hydrolytic cleavage of multi-L-arginyl-poly-L-aspartic acid (cyanophycin; a water-insoluble reserve polymer) into aspartate-arginine dipeptides.</text>
</comment>
<comment type="caution">
    <text evidence="9">The sequence shown here is derived from an EMBL/GenBank/DDBJ whole genome shotgun (WGS) entry which is preliminary data.</text>
</comment>
<evidence type="ECO:0000256" key="7">
    <source>
        <dbReference type="ARBA" id="ARBA00022801"/>
    </source>
</evidence>
<dbReference type="Gene3D" id="3.40.50.880">
    <property type="match status" value="2"/>
</dbReference>
<dbReference type="Proteomes" id="UP000029577">
    <property type="component" value="Unassembled WGS sequence"/>
</dbReference>
<dbReference type="OrthoDB" id="9799980at2"/>
<keyword evidence="8" id="KW-0720">Serine protease</keyword>
<organism evidence="9 10">
    <name type="scientific">Tatumella morbirosei</name>
    <dbReference type="NCBI Taxonomy" id="642227"/>
    <lineage>
        <taxon>Bacteria</taxon>
        <taxon>Pseudomonadati</taxon>
        <taxon>Pseudomonadota</taxon>
        <taxon>Gammaproteobacteria</taxon>
        <taxon>Enterobacterales</taxon>
        <taxon>Erwiniaceae</taxon>
        <taxon>Tatumella</taxon>
    </lineage>
</organism>
<evidence type="ECO:0000256" key="6">
    <source>
        <dbReference type="ARBA" id="ARBA00022670"/>
    </source>
</evidence>
<dbReference type="InterPro" id="IPR029062">
    <property type="entry name" value="Class_I_gatase-like"/>
</dbReference>
<protein>
    <recommendedName>
        <fullName evidence="5">Cyanophycinase</fullName>
        <ecNumber evidence="4">3.4.15.6</ecNumber>
    </recommendedName>
</protein>
<dbReference type="InterPro" id="IPR005320">
    <property type="entry name" value="Peptidase_S51"/>
</dbReference>
<dbReference type="InterPro" id="IPR011811">
    <property type="entry name" value="Peptidase_S51_cyanophycinase"/>
</dbReference>
<evidence type="ECO:0000256" key="4">
    <source>
        <dbReference type="ARBA" id="ARBA00013115"/>
    </source>
</evidence>
<comment type="catalytic activity">
    <reaction evidence="1">
        <text>[L-4-(L-arginin-2-N-yl)aspartate](n) + H2O = [L-4-(L-arginin-2-N-yl)aspartate](n-1) + L-4-(L-arginin-2-N-yl)aspartate</text>
        <dbReference type="Rhea" id="RHEA:12845"/>
        <dbReference type="Rhea" id="RHEA-COMP:13728"/>
        <dbReference type="Rhea" id="RHEA-COMP:13734"/>
        <dbReference type="ChEBI" id="CHEBI:15377"/>
        <dbReference type="ChEBI" id="CHEBI:137986"/>
        <dbReference type="ChEBI" id="CHEBI:137991"/>
        <dbReference type="EC" id="3.4.15.6"/>
    </reaction>
</comment>
<dbReference type="PANTHER" id="PTHR36175:SF1">
    <property type="entry name" value="CYANOPHYCINASE"/>
    <property type="match status" value="1"/>
</dbReference>
<proteinExistence type="inferred from homology"/>
<sequence>MTDRSDEIFMTNCVTSENNQKPKLAVIGGRLEDDNTAVYQQMHRFCGGRIVVFPTASSEPEAVGEETLAVFRAHGFDVVLAPVYGEHAAEAAHSPEIVALIREYGSVFFTGGNQVFITEALAPDGNESPVLAAIREVFAAGGLVAGSSAGAAMMSDTMIVGGTSLEAVTYGIIPHEDQPGMLLGKGLGFFSQGIIDQHFIKRGRFGRLVIALMNSGVTTGFGVDENTALFIQGNEASVVGEYGVFVIDMQHASYDTTAGTAENIRFSYLDNGDRLLLDTLQALPHPSKFAVSHADVAYRAPARSLRNVFGAYILYDLLARLVLGDPTSYQSDSASAVDPNRGEATSVGFERVGDSSQSLISIKNNELRMTAIGYRASLNHFRLDASQLTASHYRALARDYGIEPQVDSRLILLGSTPLAYESPLLDEVLNACAGAGPVGIIAAASSEPRSEASRYVRRLEEQGIDSLDLRVTIDNIERIGLDPELVEQIASLKTILLTGGNQIRLAEALLHRGEVTPVLQALVEAYAAGATIIAVSGAAAALSGFMIAGGSSYEAMRFGIASDMGRRGLVIQEGLGLFGVGVVDQNLISAGRLGRLVVACAEEGVHYGLGICDDSGFITSHDNSLLTVIGAKGVVLVETNRSQITLQADEFIASGNKLTFALPGDVINLNTGTVLRQQPVEKADEMLSRLTADLIEDCGDDGRSSYTKRGPIQLSYQPTGSGQGILDIESLREKHG</sequence>
<evidence type="ECO:0000313" key="10">
    <source>
        <dbReference type="Proteomes" id="UP000029577"/>
    </source>
</evidence>